<keyword evidence="3" id="KW-1185">Reference proteome</keyword>
<evidence type="ECO:0000259" key="1">
    <source>
        <dbReference type="Pfam" id="PF01738"/>
    </source>
</evidence>
<dbReference type="GeneID" id="90073913"/>
<name>A0AAV5QP47_9ASCO</name>
<evidence type="ECO:0000313" key="2">
    <source>
        <dbReference type="EMBL" id="GMM35938.1"/>
    </source>
</evidence>
<protein>
    <submittedName>
        <fullName evidence="2">Protein</fullName>
    </submittedName>
</protein>
<dbReference type="AlphaFoldDB" id="A0AAV5QP47"/>
<dbReference type="EMBL" id="BTFZ01000011">
    <property type="protein sequence ID" value="GMM35938.1"/>
    <property type="molecule type" value="Genomic_DNA"/>
</dbReference>
<organism evidence="2 3">
    <name type="scientific">Saccharomycopsis crataegensis</name>
    <dbReference type="NCBI Taxonomy" id="43959"/>
    <lineage>
        <taxon>Eukaryota</taxon>
        <taxon>Fungi</taxon>
        <taxon>Dikarya</taxon>
        <taxon>Ascomycota</taxon>
        <taxon>Saccharomycotina</taxon>
        <taxon>Saccharomycetes</taxon>
        <taxon>Saccharomycopsidaceae</taxon>
        <taxon>Saccharomycopsis</taxon>
    </lineage>
</organism>
<dbReference type="InterPro" id="IPR029058">
    <property type="entry name" value="AB_hydrolase_fold"/>
</dbReference>
<dbReference type="Proteomes" id="UP001360560">
    <property type="component" value="Unassembled WGS sequence"/>
</dbReference>
<dbReference type="Pfam" id="PF01738">
    <property type="entry name" value="DLH"/>
    <property type="match status" value="1"/>
</dbReference>
<evidence type="ECO:0000313" key="3">
    <source>
        <dbReference type="Proteomes" id="UP001360560"/>
    </source>
</evidence>
<comment type="caution">
    <text evidence="2">The sequence shown here is derived from an EMBL/GenBank/DDBJ whole genome shotgun (WGS) entry which is preliminary data.</text>
</comment>
<dbReference type="InterPro" id="IPR002925">
    <property type="entry name" value="Dienelactn_hydro"/>
</dbReference>
<dbReference type="PANTHER" id="PTHR17630">
    <property type="entry name" value="DIENELACTONE HYDROLASE"/>
    <property type="match status" value="1"/>
</dbReference>
<accession>A0AAV5QP47</accession>
<feature type="domain" description="Dienelactone hydrolase" evidence="1">
    <location>
        <begin position="33"/>
        <end position="240"/>
    </location>
</feature>
<proteinExistence type="predicted"/>
<gene>
    <name evidence="2" type="ORF">DASC09_032630</name>
</gene>
<dbReference type="PANTHER" id="PTHR17630:SF44">
    <property type="entry name" value="PROTEIN AIM2"/>
    <property type="match status" value="1"/>
</dbReference>
<dbReference type="Gene3D" id="3.40.50.1820">
    <property type="entry name" value="alpha/beta hydrolase"/>
    <property type="match status" value="1"/>
</dbReference>
<sequence>MAPQQLSPCCIATNTHQGEPVGTIHESIYGLPTYVSGDKSSGKLLIIAADIYGYSYINNKLIADAFAAKGYYVLLPDLLKNDFAIPGKPELLPAWLQKHPVSDVSKMYIDFVQKAKEDLKPSFTAGTGYCFGAKFVVENLTKDGLLEAGAVAHPSFVTPEDVDAIAKPILISAAQDDVMFPAVARHKAEEILIKNQQRFQIDLFSGVSHGFAVRGDLKNPVVKYAYDKALSDQLVFFGQFSK</sequence>
<dbReference type="RefSeq" id="XP_064852934.1">
    <property type="nucleotide sequence ID" value="XM_064996862.1"/>
</dbReference>
<dbReference type="SUPFAM" id="SSF53474">
    <property type="entry name" value="alpha/beta-Hydrolases"/>
    <property type="match status" value="1"/>
</dbReference>
<reference evidence="2 3" key="1">
    <citation type="journal article" date="2023" name="Elife">
        <title>Identification of key yeast species and microbe-microbe interactions impacting larval growth of Drosophila in the wild.</title>
        <authorList>
            <person name="Mure A."/>
            <person name="Sugiura Y."/>
            <person name="Maeda R."/>
            <person name="Honda K."/>
            <person name="Sakurai N."/>
            <person name="Takahashi Y."/>
            <person name="Watada M."/>
            <person name="Katoh T."/>
            <person name="Gotoh A."/>
            <person name="Gotoh Y."/>
            <person name="Taniguchi I."/>
            <person name="Nakamura K."/>
            <person name="Hayashi T."/>
            <person name="Katayama T."/>
            <person name="Uemura T."/>
            <person name="Hattori Y."/>
        </authorList>
    </citation>
    <scope>NUCLEOTIDE SEQUENCE [LARGE SCALE GENOMIC DNA]</scope>
    <source>
        <strain evidence="2 3">SC-9</strain>
    </source>
</reference>
<dbReference type="GO" id="GO:0016787">
    <property type="term" value="F:hydrolase activity"/>
    <property type="evidence" value="ECO:0007669"/>
    <property type="project" value="InterPro"/>
</dbReference>